<keyword evidence="2" id="KW-0031">Aminopeptidase</keyword>
<dbReference type="AlphaFoldDB" id="A0A7C5Q294"/>
<accession>A0A7C5Q294</accession>
<dbReference type="InterPro" id="IPR058739">
    <property type="entry name" value="NicX"/>
</dbReference>
<dbReference type="GO" id="GO:0004177">
    <property type="term" value="F:aminopeptidase activity"/>
    <property type="evidence" value="ECO:0007669"/>
    <property type="project" value="UniProtKB-KW"/>
</dbReference>
<keyword evidence="1" id="KW-0479">Metal-binding</keyword>
<dbReference type="EMBL" id="DRNB01000179">
    <property type="protein sequence ID" value="HHJ64254.1"/>
    <property type="molecule type" value="Genomic_DNA"/>
</dbReference>
<dbReference type="InterPro" id="IPR052170">
    <property type="entry name" value="M29_Exopeptidase"/>
</dbReference>
<evidence type="ECO:0000313" key="2">
    <source>
        <dbReference type="EMBL" id="HHJ64254.1"/>
    </source>
</evidence>
<comment type="caution">
    <text evidence="2">The sequence shown here is derived from an EMBL/GenBank/DDBJ whole genome shotgun (WGS) entry which is preliminary data.</text>
</comment>
<dbReference type="Pfam" id="PF26233">
    <property type="entry name" value="NicX"/>
    <property type="match status" value="1"/>
</dbReference>
<dbReference type="PANTHER" id="PTHR34448">
    <property type="entry name" value="AMINOPEPTIDASE"/>
    <property type="match status" value="1"/>
</dbReference>
<gene>
    <name evidence="2" type="ORF">ENJ61_05030</name>
</gene>
<dbReference type="PANTHER" id="PTHR34448:SF1">
    <property type="entry name" value="BLL6088 PROTEIN"/>
    <property type="match status" value="1"/>
</dbReference>
<organism evidence="2">
    <name type="scientific">Aquifex aeolicus</name>
    <dbReference type="NCBI Taxonomy" id="63363"/>
    <lineage>
        <taxon>Bacteria</taxon>
        <taxon>Pseudomonadati</taxon>
        <taxon>Aquificota</taxon>
        <taxon>Aquificia</taxon>
        <taxon>Aquificales</taxon>
        <taxon>Aquificaceae</taxon>
        <taxon>Aquifex</taxon>
    </lineage>
</organism>
<reference evidence="2" key="1">
    <citation type="journal article" date="2020" name="mSystems">
        <title>Genome- and Community-Level Interaction Insights into Carbon Utilization and Element Cycling Functions of Hydrothermarchaeota in Hydrothermal Sediment.</title>
        <authorList>
            <person name="Zhou Z."/>
            <person name="Liu Y."/>
            <person name="Xu W."/>
            <person name="Pan J."/>
            <person name="Luo Z.H."/>
            <person name="Li M."/>
        </authorList>
    </citation>
    <scope>NUCLEOTIDE SEQUENCE [LARGE SCALE GENOMIC DNA]</scope>
    <source>
        <strain evidence="2">HyVt-501</strain>
    </source>
</reference>
<proteinExistence type="predicted"/>
<name>A0A7C5Q294_AQUAO</name>
<keyword evidence="2" id="KW-0645">Protease</keyword>
<evidence type="ECO:0000256" key="1">
    <source>
        <dbReference type="ARBA" id="ARBA00022723"/>
    </source>
</evidence>
<dbReference type="SUPFAM" id="SSF144052">
    <property type="entry name" value="Thermophilic metalloprotease-like"/>
    <property type="match status" value="1"/>
</dbReference>
<dbReference type="GO" id="GO:0046872">
    <property type="term" value="F:metal ion binding"/>
    <property type="evidence" value="ECO:0007669"/>
    <property type="project" value="UniProtKB-KW"/>
</dbReference>
<protein>
    <submittedName>
        <fullName evidence="2">Aminopeptidase</fullName>
    </submittedName>
</protein>
<dbReference type="Proteomes" id="UP000885792">
    <property type="component" value="Unassembled WGS sequence"/>
</dbReference>
<sequence>MFKEQIRNLYRTNLNLKKEEILLIFTDTEKGYLVDLLKEFREVGEELAREVRHLVYPSTGVHGREPPEELWRLTFGDAAVDELVQRDLLWKILEKDQFPQEEVVSVLREKATEVPQVVVAFPYYSTTHTFFRKVLTEEFGSRYASMPLFDPTMFLTSMNVDWEFVSRLSGEIADVLTEAEWVHVKSDYGTDLEFSVANRKGLADTGLFHRPGDYGNLPAGEAFIAPVESEAYGRLVILYAPDRRLERPITLRFIDGGVESIEGFEDYRYFVEDIFKRMPSARFIAEFGVGTNPKASRPDNVLEAEKILGTVHIAIGDNHTFGGVNRVGFHTDYVVFEPTVRLGGRGWEKELLQKGKLQKI</sequence>
<keyword evidence="2" id="KW-0378">Hydrolase</keyword>